<dbReference type="InterPro" id="IPR051625">
    <property type="entry name" value="Signaling_Regulatory_Domain"/>
</dbReference>
<evidence type="ECO:0000313" key="4">
    <source>
        <dbReference type="EnsemblPlants" id="KRH54623"/>
    </source>
</evidence>
<organism evidence="3">
    <name type="scientific">Glycine max</name>
    <name type="common">Soybean</name>
    <name type="synonym">Glycine hispida</name>
    <dbReference type="NCBI Taxonomy" id="3847"/>
    <lineage>
        <taxon>Eukaryota</taxon>
        <taxon>Viridiplantae</taxon>
        <taxon>Streptophyta</taxon>
        <taxon>Embryophyta</taxon>
        <taxon>Tracheophyta</taxon>
        <taxon>Spermatophyta</taxon>
        <taxon>Magnoliopsida</taxon>
        <taxon>eudicotyledons</taxon>
        <taxon>Gunneridae</taxon>
        <taxon>Pentapetalae</taxon>
        <taxon>rosids</taxon>
        <taxon>fabids</taxon>
        <taxon>Fabales</taxon>
        <taxon>Fabaceae</taxon>
        <taxon>Papilionoideae</taxon>
        <taxon>50 kb inversion clade</taxon>
        <taxon>NPAAA clade</taxon>
        <taxon>indigoferoid/millettioid clade</taxon>
        <taxon>Phaseoleae</taxon>
        <taxon>Glycine</taxon>
        <taxon>Glycine subgen. Soja</taxon>
    </lineage>
</organism>
<reference evidence="3 4" key="1">
    <citation type="journal article" date="2010" name="Nature">
        <title>Genome sequence of the palaeopolyploid soybean.</title>
        <authorList>
            <person name="Schmutz J."/>
            <person name="Cannon S.B."/>
            <person name="Schlueter J."/>
            <person name="Ma J."/>
            <person name="Mitros T."/>
            <person name="Nelson W."/>
            <person name="Hyten D.L."/>
            <person name="Song Q."/>
            <person name="Thelen J.J."/>
            <person name="Cheng J."/>
            <person name="Xu D."/>
            <person name="Hellsten U."/>
            <person name="May G.D."/>
            <person name="Yu Y."/>
            <person name="Sakurai T."/>
            <person name="Umezawa T."/>
            <person name="Bhattacharyya M.K."/>
            <person name="Sandhu D."/>
            <person name="Valliyodan B."/>
            <person name="Lindquist E."/>
            <person name="Peto M."/>
            <person name="Grant D."/>
            <person name="Shu S."/>
            <person name="Goodstein D."/>
            <person name="Barry K."/>
            <person name="Futrell-Griggs M."/>
            <person name="Abernathy B."/>
            <person name="Du J."/>
            <person name="Tian Z."/>
            <person name="Zhu L."/>
            <person name="Gill N."/>
            <person name="Joshi T."/>
            <person name="Libault M."/>
            <person name="Sethuraman A."/>
            <person name="Zhang X.-C."/>
            <person name="Shinozaki K."/>
            <person name="Nguyen H.T."/>
            <person name="Wing R.A."/>
            <person name="Cregan P."/>
            <person name="Specht J."/>
            <person name="Grimwood J."/>
            <person name="Rokhsar D."/>
            <person name="Stacey G."/>
            <person name="Shoemaker R.C."/>
            <person name="Jackson S.A."/>
        </authorList>
    </citation>
    <scope>NUCLEOTIDE SEQUENCE</scope>
    <source>
        <strain evidence="4">cv. Williams 82</strain>
        <tissue evidence="3">Callus</tissue>
    </source>
</reference>
<name>A0A0R0JVE0_SOYBN</name>
<dbReference type="InterPro" id="IPR000408">
    <property type="entry name" value="Reg_chr_condens"/>
</dbReference>
<dbReference type="InParanoid" id="A0A0R0JVE0"/>
<dbReference type="Proteomes" id="UP000008827">
    <property type="component" value="Chromosome 6"/>
</dbReference>
<evidence type="ECO:0000313" key="5">
    <source>
        <dbReference type="Proteomes" id="UP000008827"/>
    </source>
</evidence>
<accession>A0A0R0JVE0</accession>
<dbReference type="AlphaFoldDB" id="A0A0R0JVE0"/>
<gene>
    <name evidence="3" type="ORF">GLYMA_06G198900</name>
</gene>
<dbReference type="EnsemblPlants" id="KRH54623">
    <property type="protein sequence ID" value="KRH54623"/>
    <property type="gene ID" value="GLYMA_06G198900"/>
</dbReference>
<proteinExistence type="predicted"/>
<dbReference type="SUPFAM" id="SSF50985">
    <property type="entry name" value="RCC1/BLIP-II"/>
    <property type="match status" value="1"/>
</dbReference>
<dbReference type="STRING" id="3847.A0A0R0JVE0"/>
<keyword evidence="1" id="KW-0677">Repeat</keyword>
<feature type="repeat" description="RCC1" evidence="2">
    <location>
        <begin position="9"/>
        <end position="60"/>
    </location>
</feature>
<dbReference type="Gramene" id="KRH54623">
    <property type="protein sequence ID" value="KRH54623"/>
    <property type="gene ID" value="GLYMA_06G198900"/>
</dbReference>
<dbReference type="EMBL" id="CM000839">
    <property type="protein sequence ID" value="KRH54623.1"/>
    <property type="molecule type" value="Genomic_DNA"/>
</dbReference>
<dbReference type="PANTHER" id="PTHR22872:SF2">
    <property type="entry name" value="INHIBITOR OF BRUTON TYROSINE KINASE"/>
    <property type="match status" value="1"/>
</dbReference>
<dbReference type="Gene3D" id="2.130.10.30">
    <property type="entry name" value="Regulator of chromosome condensation 1/beta-lactamase-inhibitor protein II"/>
    <property type="match status" value="1"/>
</dbReference>
<protein>
    <submittedName>
        <fullName evidence="3 4">Uncharacterized protein</fullName>
    </submittedName>
</protein>
<keyword evidence="5" id="KW-1185">Reference proteome</keyword>
<evidence type="ECO:0000256" key="1">
    <source>
        <dbReference type="ARBA" id="ARBA00022737"/>
    </source>
</evidence>
<dbReference type="PROSITE" id="PS50012">
    <property type="entry name" value="RCC1_3"/>
    <property type="match status" value="1"/>
</dbReference>
<dbReference type="SMR" id="A0A0R0JVE0"/>
<evidence type="ECO:0000313" key="3">
    <source>
        <dbReference type="EMBL" id="KRH54623.1"/>
    </source>
</evidence>
<dbReference type="PaxDb" id="3847-GLYMA10G18410.1"/>
<dbReference type="Pfam" id="PF00415">
    <property type="entry name" value="RCC1"/>
    <property type="match status" value="1"/>
</dbReference>
<evidence type="ECO:0000256" key="2">
    <source>
        <dbReference type="PROSITE-ProRule" id="PRU00235"/>
    </source>
</evidence>
<reference evidence="4" key="2">
    <citation type="submission" date="2018-02" db="UniProtKB">
        <authorList>
            <consortium name="EnsemblPlants"/>
        </authorList>
    </citation>
    <scope>IDENTIFICATION</scope>
    <source>
        <strain evidence="4">Williams 82</strain>
    </source>
</reference>
<sequence>MSVYSVGCGLGGKLGHGRYGCLGHGSDECDSVPKAVEALSNVNAYHVVAGDYTTFVVFDDGDVYSFGCGQSASLGHNAVGNDE</sequence>
<dbReference type="PANTHER" id="PTHR22872">
    <property type="entry name" value="BTK-BINDING PROTEIN-RELATED"/>
    <property type="match status" value="1"/>
</dbReference>
<reference evidence="3" key="3">
    <citation type="submission" date="2018-07" db="EMBL/GenBank/DDBJ databases">
        <title>WGS assembly of Glycine max.</title>
        <authorList>
            <person name="Schmutz J."/>
            <person name="Cannon S."/>
            <person name="Schlueter J."/>
            <person name="Ma J."/>
            <person name="Mitros T."/>
            <person name="Nelson W."/>
            <person name="Hyten D."/>
            <person name="Song Q."/>
            <person name="Thelen J."/>
            <person name="Cheng J."/>
            <person name="Xu D."/>
            <person name="Hellsten U."/>
            <person name="May G."/>
            <person name="Yu Y."/>
            <person name="Sakurai T."/>
            <person name="Umezawa T."/>
            <person name="Bhattacharyya M."/>
            <person name="Sandhu D."/>
            <person name="Valliyodan B."/>
            <person name="Lindquist E."/>
            <person name="Peto M."/>
            <person name="Grant D."/>
            <person name="Shu S."/>
            <person name="Goodstein D."/>
            <person name="Barry K."/>
            <person name="Futrell-Griggs M."/>
            <person name="Abernathy B."/>
            <person name="Du J."/>
            <person name="Tian Z."/>
            <person name="Zhu L."/>
            <person name="Gill N."/>
            <person name="Joshi T."/>
            <person name="Libault M."/>
            <person name="Sethuraman A."/>
            <person name="Zhang X."/>
            <person name="Shinozaki K."/>
            <person name="Nguyen H."/>
            <person name="Wing R."/>
            <person name="Cregan P."/>
            <person name="Specht J."/>
            <person name="Grimwood J."/>
            <person name="Rokhsar D."/>
            <person name="Stacey G."/>
            <person name="Shoemaker R."/>
            <person name="Jackson S."/>
        </authorList>
    </citation>
    <scope>NUCLEOTIDE SEQUENCE</scope>
    <source>
        <tissue evidence="3">Callus</tissue>
    </source>
</reference>
<dbReference type="InterPro" id="IPR009091">
    <property type="entry name" value="RCC1/BLIP-II"/>
</dbReference>